<comment type="caution">
    <text evidence="1">The sequence shown here is derived from an EMBL/GenBank/DDBJ whole genome shotgun (WGS) entry which is preliminary data.</text>
</comment>
<gene>
    <name evidence="1" type="ORF">B0T22DRAFT_471818</name>
</gene>
<dbReference type="Proteomes" id="UP001270362">
    <property type="component" value="Unassembled WGS sequence"/>
</dbReference>
<organism evidence="1 2">
    <name type="scientific">Podospora appendiculata</name>
    <dbReference type="NCBI Taxonomy" id="314037"/>
    <lineage>
        <taxon>Eukaryota</taxon>
        <taxon>Fungi</taxon>
        <taxon>Dikarya</taxon>
        <taxon>Ascomycota</taxon>
        <taxon>Pezizomycotina</taxon>
        <taxon>Sordariomycetes</taxon>
        <taxon>Sordariomycetidae</taxon>
        <taxon>Sordariales</taxon>
        <taxon>Podosporaceae</taxon>
        <taxon>Podospora</taxon>
    </lineage>
</organism>
<keyword evidence="2" id="KW-1185">Reference proteome</keyword>
<reference evidence="1" key="2">
    <citation type="submission" date="2023-06" db="EMBL/GenBank/DDBJ databases">
        <authorList>
            <consortium name="Lawrence Berkeley National Laboratory"/>
            <person name="Haridas S."/>
            <person name="Hensen N."/>
            <person name="Bonometti L."/>
            <person name="Westerberg I."/>
            <person name="Brannstrom I.O."/>
            <person name="Guillou S."/>
            <person name="Cros-Aarteil S."/>
            <person name="Calhoun S."/>
            <person name="Kuo A."/>
            <person name="Mondo S."/>
            <person name="Pangilinan J."/>
            <person name="Riley R."/>
            <person name="Labutti K."/>
            <person name="Andreopoulos B."/>
            <person name="Lipzen A."/>
            <person name="Chen C."/>
            <person name="Yanf M."/>
            <person name="Daum C."/>
            <person name="Ng V."/>
            <person name="Clum A."/>
            <person name="Steindorff A."/>
            <person name="Ohm R."/>
            <person name="Martin F."/>
            <person name="Silar P."/>
            <person name="Natvig D."/>
            <person name="Lalanne C."/>
            <person name="Gautier V."/>
            <person name="Ament-Velasquez S.L."/>
            <person name="Kruys A."/>
            <person name="Hutchinson M.I."/>
            <person name="Powell A.J."/>
            <person name="Barry K."/>
            <person name="Miller A.N."/>
            <person name="Grigoriev I.V."/>
            <person name="Debuchy R."/>
            <person name="Gladieux P."/>
            <person name="Thoren M.H."/>
            <person name="Johannesson H."/>
        </authorList>
    </citation>
    <scope>NUCLEOTIDE SEQUENCE</scope>
    <source>
        <strain evidence="1">CBS 314.62</strain>
    </source>
</reference>
<dbReference type="AlphaFoldDB" id="A0AAE0X1I1"/>
<protein>
    <submittedName>
        <fullName evidence="1">Uncharacterized protein</fullName>
    </submittedName>
</protein>
<reference evidence="1" key="1">
    <citation type="journal article" date="2023" name="Mol. Phylogenet. Evol.">
        <title>Genome-scale phylogeny and comparative genomics of the fungal order Sordariales.</title>
        <authorList>
            <person name="Hensen N."/>
            <person name="Bonometti L."/>
            <person name="Westerberg I."/>
            <person name="Brannstrom I.O."/>
            <person name="Guillou S."/>
            <person name="Cros-Aarteil S."/>
            <person name="Calhoun S."/>
            <person name="Haridas S."/>
            <person name="Kuo A."/>
            <person name="Mondo S."/>
            <person name="Pangilinan J."/>
            <person name="Riley R."/>
            <person name="LaButti K."/>
            <person name="Andreopoulos B."/>
            <person name="Lipzen A."/>
            <person name="Chen C."/>
            <person name="Yan M."/>
            <person name="Daum C."/>
            <person name="Ng V."/>
            <person name="Clum A."/>
            <person name="Steindorff A."/>
            <person name="Ohm R.A."/>
            <person name="Martin F."/>
            <person name="Silar P."/>
            <person name="Natvig D.O."/>
            <person name="Lalanne C."/>
            <person name="Gautier V."/>
            <person name="Ament-Velasquez S.L."/>
            <person name="Kruys A."/>
            <person name="Hutchinson M.I."/>
            <person name="Powell A.J."/>
            <person name="Barry K."/>
            <person name="Miller A.N."/>
            <person name="Grigoriev I.V."/>
            <person name="Debuchy R."/>
            <person name="Gladieux P."/>
            <person name="Hiltunen Thoren M."/>
            <person name="Johannesson H."/>
        </authorList>
    </citation>
    <scope>NUCLEOTIDE SEQUENCE</scope>
    <source>
        <strain evidence="1">CBS 314.62</strain>
    </source>
</reference>
<name>A0AAE0X1I1_9PEZI</name>
<dbReference type="EMBL" id="JAULSO010000005">
    <property type="protein sequence ID" value="KAK3682716.1"/>
    <property type="molecule type" value="Genomic_DNA"/>
</dbReference>
<accession>A0AAE0X1I1</accession>
<evidence type="ECO:0000313" key="1">
    <source>
        <dbReference type="EMBL" id="KAK3682716.1"/>
    </source>
</evidence>
<sequence length="137" mass="14911">MDPTCSVSWFLLSPCFSTSHPSVLITERCTSPHHCMRCTFPRPFSPHRWGNSAQQHDGGLPFASASASALLCPDTPIITHTVSAHAHIGRPPCTTVVPWINSPCSACRVLVLVLLQPHFSRLAHNCSCSASQPPNMR</sequence>
<evidence type="ECO:0000313" key="2">
    <source>
        <dbReference type="Proteomes" id="UP001270362"/>
    </source>
</evidence>
<proteinExistence type="predicted"/>